<sequence>MPTNSGHKPGFVQVELNLSIWMVPERYQDLTFLGHGAYGVVCTAYDSRLQRRVAIKKLTKPFEDKEYAKRTHRELKILAHVDHENILCLIDAFSPQTSLEHFKDVYLVTPLMGADLEAVIRSQNLSDGHIRFLVYQILRALKYMHSAGLVHRDLKPVNIAVNEDCELKILDFGLARRKDEVMTGYVTTRWYRAPEIMLNWMHYNESVDIWSTACIMAELRTRKPLFTGKNHIDQIKMIMRVLGKPDEECMKKITSQNARDFVASIEIDEPQDLYTYFAGFSPDAVDLLQKLLHLDPDRRYTATQALAHPYFQGYHDDQDEPVGEPFVDPLEDRTDVTLEEWKKHVWNALENFVPKLDSLKLSSLDSSMETAS</sequence>
<protein>
    <recommendedName>
        <fullName evidence="3">mitogen-activated protein kinase</fullName>
        <ecNumber evidence="3">2.7.11.24</ecNumber>
    </recommendedName>
</protein>
<evidence type="ECO:0000256" key="8">
    <source>
        <dbReference type="ARBA" id="ARBA00022777"/>
    </source>
</evidence>
<gene>
    <name evidence="12" type="ORF">FBUS_03200</name>
</gene>
<dbReference type="PANTHER" id="PTHR24055">
    <property type="entry name" value="MITOGEN-ACTIVATED PROTEIN KINASE"/>
    <property type="match status" value="1"/>
</dbReference>
<dbReference type="OrthoDB" id="192887at2759"/>
<keyword evidence="7 10" id="KW-0547">Nucleotide-binding</keyword>
<dbReference type="InterPro" id="IPR011009">
    <property type="entry name" value="Kinase-like_dom_sf"/>
</dbReference>
<comment type="similarity">
    <text evidence="2">Belongs to the protein kinase superfamily. CMGC Ser/Thr protein kinase family. MAP kinase subfamily.</text>
</comment>
<keyword evidence="6" id="KW-0808">Transferase</keyword>
<dbReference type="InterPro" id="IPR000719">
    <property type="entry name" value="Prot_kinase_dom"/>
</dbReference>
<dbReference type="SMART" id="SM00220">
    <property type="entry name" value="S_TKc"/>
    <property type="match status" value="1"/>
</dbReference>
<dbReference type="Gene3D" id="3.30.200.20">
    <property type="entry name" value="Phosphorylase Kinase, domain 1"/>
    <property type="match status" value="1"/>
</dbReference>
<dbReference type="InterPro" id="IPR008352">
    <property type="entry name" value="MAPK_HOG-like"/>
</dbReference>
<dbReference type="FunFam" id="1.10.510.10:FF:000684">
    <property type="entry name" value="Mitogen-activated protein kinase"/>
    <property type="match status" value="1"/>
</dbReference>
<feature type="binding site" evidence="10">
    <location>
        <position position="57"/>
    </location>
    <ligand>
        <name>ATP</name>
        <dbReference type="ChEBI" id="CHEBI:30616"/>
    </ligand>
</feature>
<dbReference type="SUPFAM" id="SSF56112">
    <property type="entry name" value="Protein kinase-like (PK-like)"/>
    <property type="match status" value="1"/>
</dbReference>
<evidence type="ECO:0000256" key="3">
    <source>
        <dbReference type="ARBA" id="ARBA00012411"/>
    </source>
</evidence>
<name>A0A8E0RUJ0_9TREM</name>
<dbReference type="GO" id="GO:0004707">
    <property type="term" value="F:MAP kinase activity"/>
    <property type="evidence" value="ECO:0007669"/>
    <property type="project" value="UniProtKB-EC"/>
</dbReference>
<keyword evidence="9 10" id="KW-0067">ATP-binding</keyword>
<evidence type="ECO:0000256" key="1">
    <source>
        <dbReference type="ARBA" id="ARBA00001946"/>
    </source>
</evidence>
<evidence type="ECO:0000313" key="13">
    <source>
        <dbReference type="Proteomes" id="UP000728185"/>
    </source>
</evidence>
<evidence type="ECO:0000256" key="10">
    <source>
        <dbReference type="PROSITE-ProRule" id="PRU10141"/>
    </source>
</evidence>
<dbReference type="GO" id="GO:0005737">
    <property type="term" value="C:cytoplasm"/>
    <property type="evidence" value="ECO:0007669"/>
    <property type="project" value="UniProtKB-ARBA"/>
</dbReference>
<comment type="cofactor">
    <cofactor evidence="1">
        <name>Mg(2+)</name>
        <dbReference type="ChEBI" id="CHEBI:18420"/>
    </cofactor>
</comment>
<comment type="caution">
    <text evidence="12">The sequence shown here is derived from an EMBL/GenBank/DDBJ whole genome shotgun (WGS) entry which is preliminary data.</text>
</comment>
<feature type="domain" description="Protein kinase" evidence="11">
    <location>
        <begin position="27"/>
        <end position="311"/>
    </location>
</feature>
<evidence type="ECO:0000256" key="6">
    <source>
        <dbReference type="ARBA" id="ARBA00022679"/>
    </source>
</evidence>
<evidence type="ECO:0000313" key="12">
    <source>
        <dbReference type="EMBL" id="KAA0192015.1"/>
    </source>
</evidence>
<evidence type="ECO:0000256" key="5">
    <source>
        <dbReference type="ARBA" id="ARBA00022553"/>
    </source>
</evidence>
<dbReference type="InterPro" id="IPR050117">
    <property type="entry name" value="MAPK"/>
</dbReference>
<evidence type="ECO:0000256" key="7">
    <source>
        <dbReference type="ARBA" id="ARBA00022741"/>
    </source>
</evidence>
<dbReference type="FunFam" id="3.30.200.20:FF:000028">
    <property type="entry name" value="Mitogen-activated protein kinase"/>
    <property type="match status" value="1"/>
</dbReference>
<evidence type="ECO:0000259" key="11">
    <source>
        <dbReference type="PROSITE" id="PS50011"/>
    </source>
</evidence>
<accession>A0A8E0RUJ0</accession>
<evidence type="ECO:0000256" key="9">
    <source>
        <dbReference type="ARBA" id="ARBA00022840"/>
    </source>
</evidence>
<dbReference type="InterPro" id="IPR017441">
    <property type="entry name" value="Protein_kinase_ATP_BS"/>
</dbReference>
<keyword evidence="5" id="KW-0597">Phosphoprotein</keyword>
<keyword evidence="8 12" id="KW-0418">Kinase</keyword>
<dbReference type="EMBL" id="LUCM01005954">
    <property type="protein sequence ID" value="KAA0192015.1"/>
    <property type="molecule type" value="Genomic_DNA"/>
</dbReference>
<dbReference type="CDD" id="cd07851">
    <property type="entry name" value="STKc_p38"/>
    <property type="match status" value="1"/>
</dbReference>
<dbReference type="PROSITE" id="PS00107">
    <property type="entry name" value="PROTEIN_KINASE_ATP"/>
    <property type="match status" value="1"/>
</dbReference>
<dbReference type="Proteomes" id="UP000728185">
    <property type="component" value="Unassembled WGS sequence"/>
</dbReference>
<dbReference type="PRINTS" id="PR01773">
    <property type="entry name" value="P38MAPKINASE"/>
</dbReference>
<evidence type="ECO:0000256" key="4">
    <source>
        <dbReference type="ARBA" id="ARBA00022527"/>
    </source>
</evidence>
<dbReference type="Pfam" id="PF00069">
    <property type="entry name" value="Pkinase"/>
    <property type="match status" value="1"/>
</dbReference>
<dbReference type="GO" id="GO:0005524">
    <property type="term" value="F:ATP binding"/>
    <property type="evidence" value="ECO:0007669"/>
    <property type="project" value="UniProtKB-UniRule"/>
</dbReference>
<dbReference type="EC" id="2.7.11.24" evidence="3"/>
<proteinExistence type="inferred from homology"/>
<dbReference type="PROSITE" id="PS50011">
    <property type="entry name" value="PROTEIN_KINASE_DOM"/>
    <property type="match status" value="1"/>
</dbReference>
<dbReference type="Gene3D" id="1.10.510.10">
    <property type="entry name" value="Transferase(Phosphotransferase) domain 1"/>
    <property type="match status" value="1"/>
</dbReference>
<reference evidence="12" key="1">
    <citation type="submission" date="2019-05" db="EMBL/GenBank/DDBJ databases">
        <title>Annotation for the trematode Fasciolopsis buski.</title>
        <authorList>
            <person name="Choi Y.-J."/>
        </authorList>
    </citation>
    <scope>NUCLEOTIDE SEQUENCE</scope>
    <source>
        <strain evidence="12">HT</strain>
        <tissue evidence="12">Whole worm</tissue>
    </source>
</reference>
<dbReference type="PROSITE" id="PS01351">
    <property type="entry name" value="MAPK"/>
    <property type="match status" value="1"/>
</dbReference>
<dbReference type="InterPro" id="IPR003527">
    <property type="entry name" value="MAP_kinase_CS"/>
</dbReference>
<dbReference type="AlphaFoldDB" id="A0A8E0RUJ0"/>
<keyword evidence="4" id="KW-0723">Serine/threonine-protein kinase</keyword>
<evidence type="ECO:0000256" key="2">
    <source>
        <dbReference type="ARBA" id="ARBA00008832"/>
    </source>
</evidence>
<organism evidence="12 13">
    <name type="scientific">Fasciolopsis buskii</name>
    <dbReference type="NCBI Taxonomy" id="27845"/>
    <lineage>
        <taxon>Eukaryota</taxon>
        <taxon>Metazoa</taxon>
        <taxon>Spiralia</taxon>
        <taxon>Lophotrochozoa</taxon>
        <taxon>Platyhelminthes</taxon>
        <taxon>Trematoda</taxon>
        <taxon>Digenea</taxon>
        <taxon>Plagiorchiida</taxon>
        <taxon>Echinostomata</taxon>
        <taxon>Echinostomatoidea</taxon>
        <taxon>Fasciolidae</taxon>
        <taxon>Fasciolopsis</taxon>
    </lineage>
</organism>
<keyword evidence="13" id="KW-1185">Reference proteome</keyword>